<organism evidence="5 6">
    <name type="scientific">Streptomyces parvus</name>
    <dbReference type="NCBI Taxonomy" id="66428"/>
    <lineage>
        <taxon>Bacteria</taxon>
        <taxon>Bacillati</taxon>
        <taxon>Actinomycetota</taxon>
        <taxon>Actinomycetes</taxon>
        <taxon>Kitasatosporales</taxon>
        <taxon>Streptomycetaceae</taxon>
        <taxon>Streptomyces</taxon>
    </lineage>
</organism>
<evidence type="ECO:0000256" key="1">
    <source>
        <dbReference type="SAM" id="MobiDB-lite"/>
    </source>
</evidence>
<protein>
    <submittedName>
        <fullName evidence="5">Uncharacterized protein</fullName>
    </submittedName>
</protein>
<feature type="domain" description="CASPASE and TPR Repeat-Associated N-terminal" evidence="3">
    <location>
        <begin position="8"/>
        <end position="216"/>
    </location>
</feature>
<feature type="domain" description="CD-NTase-associated protein 12/Pycsar effector protein TIR" evidence="2">
    <location>
        <begin position="387"/>
        <end position="515"/>
    </location>
</feature>
<accession>A0A5D4JGK1</accession>
<evidence type="ECO:0000313" key="6">
    <source>
        <dbReference type="Proteomes" id="UP000323242"/>
    </source>
</evidence>
<keyword evidence="6" id="KW-1185">Reference proteome</keyword>
<evidence type="ECO:0000313" key="5">
    <source>
        <dbReference type="EMBL" id="TYR64561.1"/>
    </source>
</evidence>
<comment type="caution">
    <text evidence="5">The sequence shown here is derived from an EMBL/GenBank/DDBJ whole genome shotgun (WGS) entry which is preliminary data.</text>
</comment>
<dbReference type="InterPro" id="IPR019302">
    <property type="entry name" value="CAP12/PCTIR_TIR_dom"/>
</dbReference>
<sequence>MTRVVGQEFVVHLFAPSEGPHAAEAANALRTVWQECRRQFNMNEPVPGTWLPDVPPTVFEESVEADGGERTLAAQRHHTLGLQAVLRVHHDVLNLSVWCAAPPGTEAPEPWTWWRDLDRRWSRIVDRHAPYFLGEARLYFARLGDGPVSADPALYAELKGLLPDTAHGLSSAGVASPGGFALWETALEPDDRALRRFVVALTSEADEAASAWAWSDRGGTELPSLARYLLHAAKLRYQLLVWQRDSRARTLRTTLESLSAGIRERRAAPGAKGGPATAQWAEQLAEHLADARILRSELDTLRRTVDIASVNLGRSFDLTGMLVPRGPFTDDRALARSMLERLDDELGYLSAAIDKAEQSAPAKRETLMSADDTSTAPTSDRADRARNVFVVHGRDEFARSQMFVFLRSIGLNPLEWPALRARGGNASPYLSEVIREGLASAQAVVVLMTPDDIVRLHPDLSKRPAETLPSMQARPNVLIELGMALMTHPTGTLLLKLGEQRTISDIDGLNYIDLDDNQSCRQNIISGLRAAGCPVDTMGTDWLSQGDFKGMVAQMRRP</sequence>
<dbReference type="RefSeq" id="WP_148902259.1">
    <property type="nucleotide sequence ID" value="NZ_VSZQ01000044.1"/>
</dbReference>
<evidence type="ECO:0000259" key="3">
    <source>
        <dbReference type="Pfam" id="PF20269"/>
    </source>
</evidence>
<dbReference type="Pfam" id="PF20270">
    <property type="entry name" value="CATRA-C"/>
    <property type="match status" value="1"/>
</dbReference>
<dbReference type="GO" id="GO:0050135">
    <property type="term" value="F:NADP+ nucleosidase activity"/>
    <property type="evidence" value="ECO:0007669"/>
    <property type="project" value="InterPro"/>
</dbReference>
<dbReference type="InterPro" id="IPR046922">
    <property type="entry name" value="CATRA-N"/>
</dbReference>
<dbReference type="NCBIfam" id="NF038357">
    <property type="entry name" value="BN6_48550_fam"/>
    <property type="match status" value="1"/>
</dbReference>
<reference evidence="5 6" key="1">
    <citation type="submission" date="2019-08" db="EMBL/GenBank/DDBJ databases">
        <title>Draft genome for granaticin producer strain Streptomyces parvus C05.</title>
        <authorList>
            <person name="Gonzalez-Pimentel J.L."/>
        </authorList>
    </citation>
    <scope>NUCLEOTIDE SEQUENCE [LARGE SCALE GENOMIC DNA]</scope>
    <source>
        <strain evidence="5 6">C05</strain>
    </source>
</reference>
<feature type="domain" description="CASPASE and TPR Repeat-Associated C-terminal" evidence="4">
    <location>
        <begin position="223"/>
        <end position="356"/>
    </location>
</feature>
<dbReference type="InterPro" id="IPR046923">
    <property type="entry name" value="CATRA-C"/>
</dbReference>
<dbReference type="EMBL" id="VSZQ01000044">
    <property type="protein sequence ID" value="TYR64561.1"/>
    <property type="molecule type" value="Genomic_DNA"/>
</dbReference>
<evidence type="ECO:0000259" key="4">
    <source>
        <dbReference type="Pfam" id="PF20270"/>
    </source>
</evidence>
<dbReference type="Pfam" id="PF10137">
    <property type="entry name" value="CAP12-PCTIR_TIR"/>
    <property type="match status" value="1"/>
</dbReference>
<name>A0A5D4JGK1_9ACTN</name>
<evidence type="ECO:0000259" key="2">
    <source>
        <dbReference type="Pfam" id="PF10137"/>
    </source>
</evidence>
<feature type="region of interest" description="Disordered" evidence="1">
    <location>
        <begin position="360"/>
        <end position="380"/>
    </location>
</feature>
<dbReference type="Pfam" id="PF20269">
    <property type="entry name" value="CATRA-N"/>
    <property type="match status" value="1"/>
</dbReference>
<dbReference type="Proteomes" id="UP000323242">
    <property type="component" value="Unassembled WGS sequence"/>
</dbReference>
<dbReference type="AlphaFoldDB" id="A0A5D4JGK1"/>
<proteinExistence type="predicted"/>
<gene>
    <name evidence="5" type="ORF">FY004_10750</name>
</gene>